<dbReference type="EMBL" id="BEZZ01278971">
    <property type="protein sequence ID" value="GCC49469.1"/>
    <property type="molecule type" value="Genomic_DNA"/>
</dbReference>
<evidence type="ECO:0000313" key="4">
    <source>
        <dbReference type="Proteomes" id="UP000287033"/>
    </source>
</evidence>
<feature type="non-terminal residue" evidence="3">
    <location>
        <position position="1"/>
    </location>
</feature>
<evidence type="ECO:0000313" key="3">
    <source>
        <dbReference type="EMBL" id="GCC49469.1"/>
    </source>
</evidence>
<comment type="caution">
    <text evidence="3">The sequence shown here is derived from an EMBL/GenBank/DDBJ whole genome shotgun (WGS) entry which is preliminary data.</text>
</comment>
<feature type="transmembrane region" description="Helical" evidence="2">
    <location>
        <begin position="106"/>
        <end position="126"/>
    </location>
</feature>
<sequence>PDVGDNAGGKPRIPALVPDRDDRGDDAGHREHTEDLVERLEILLAERVVDQEFQAERHDDVEQRLDHHPEGDEGQRLPVVRQDRLDEAENRRQRAGGFLGGEDDEILVIIVVIELELVVLVVVFFVSRRRSGFRGGWRRGGTGNGRGLLLQLGIVGRRSRRIV</sequence>
<reference evidence="3 4" key="1">
    <citation type="journal article" date="2018" name="Nat. Ecol. Evol.">
        <title>Shark genomes provide insights into elasmobranch evolution and the origin of vertebrates.</title>
        <authorList>
            <person name="Hara Y"/>
            <person name="Yamaguchi K"/>
            <person name="Onimaru K"/>
            <person name="Kadota M"/>
            <person name="Koyanagi M"/>
            <person name="Keeley SD"/>
            <person name="Tatsumi K"/>
            <person name="Tanaka K"/>
            <person name="Motone F"/>
            <person name="Kageyama Y"/>
            <person name="Nozu R"/>
            <person name="Adachi N"/>
            <person name="Nishimura O"/>
            <person name="Nakagawa R"/>
            <person name="Tanegashima C"/>
            <person name="Kiyatake I"/>
            <person name="Matsumoto R"/>
            <person name="Murakumo K"/>
            <person name="Nishida K"/>
            <person name="Terakita A"/>
            <person name="Kuratani S"/>
            <person name="Sato K"/>
            <person name="Hyodo S Kuraku.S."/>
        </authorList>
    </citation>
    <scope>NUCLEOTIDE SEQUENCE [LARGE SCALE GENOMIC DNA]</scope>
</reference>
<evidence type="ECO:0000256" key="2">
    <source>
        <dbReference type="SAM" id="Phobius"/>
    </source>
</evidence>
<name>A0A401U3L0_CHIPU</name>
<dbReference type="AlphaFoldDB" id="A0A401U3L0"/>
<proteinExistence type="predicted"/>
<keyword evidence="2" id="KW-0812">Transmembrane</keyword>
<keyword evidence="2" id="KW-0472">Membrane</keyword>
<keyword evidence="4" id="KW-1185">Reference proteome</keyword>
<feature type="region of interest" description="Disordered" evidence="1">
    <location>
        <begin position="1"/>
        <end position="32"/>
    </location>
</feature>
<organism evidence="3 4">
    <name type="scientific">Chiloscyllium punctatum</name>
    <name type="common">Brownbanded bambooshark</name>
    <name type="synonym">Hemiscyllium punctatum</name>
    <dbReference type="NCBI Taxonomy" id="137246"/>
    <lineage>
        <taxon>Eukaryota</taxon>
        <taxon>Metazoa</taxon>
        <taxon>Chordata</taxon>
        <taxon>Craniata</taxon>
        <taxon>Vertebrata</taxon>
        <taxon>Chondrichthyes</taxon>
        <taxon>Elasmobranchii</taxon>
        <taxon>Galeomorphii</taxon>
        <taxon>Galeoidea</taxon>
        <taxon>Orectolobiformes</taxon>
        <taxon>Hemiscylliidae</taxon>
        <taxon>Chiloscyllium</taxon>
    </lineage>
</organism>
<gene>
    <name evidence="3" type="ORF">chiPu_0033998</name>
</gene>
<feature type="region of interest" description="Disordered" evidence="1">
    <location>
        <begin position="54"/>
        <end position="81"/>
    </location>
</feature>
<evidence type="ECO:0000256" key="1">
    <source>
        <dbReference type="SAM" id="MobiDB-lite"/>
    </source>
</evidence>
<keyword evidence="2" id="KW-1133">Transmembrane helix</keyword>
<dbReference type="Proteomes" id="UP000287033">
    <property type="component" value="Unassembled WGS sequence"/>
</dbReference>
<feature type="compositionally biased region" description="Basic and acidic residues" evidence="1">
    <location>
        <begin position="18"/>
        <end position="32"/>
    </location>
</feature>
<accession>A0A401U3L0</accession>
<protein>
    <submittedName>
        <fullName evidence="3">Uncharacterized protein</fullName>
    </submittedName>
</protein>